<dbReference type="PIRSF" id="PIRSF011474">
    <property type="entry name" value="Glucitol_operon_activator"/>
    <property type="match status" value="1"/>
</dbReference>
<dbReference type="Pfam" id="PF06923">
    <property type="entry name" value="GutM"/>
    <property type="match status" value="1"/>
</dbReference>
<keyword evidence="1" id="KW-1133">Transmembrane helix</keyword>
<gene>
    <name evidence="2" type="ORF">A0O21_08820</name>
</gene>
<dbReference type="Proteomes" id="UP000077317">
    <property type="component" value="Chromosome"/>
</dbReference>
<dbReference type="EMBL" id="CP014699">
    <property type="protein sequence ID" value="AND80094.1"/>
    <property type="molecule type" value="Genomic_DNA"/>
</dbReference>
<protein>
    <submittedName>
        <fullName evidence="2">Transcriptional regulator</fullName>
    </submittedName>
</protein>
<dbReference type="STRING" id="1811193.A0O21_08820"/>
<organism evidence="2 3">
    <name type="scientific">Streptococcus pantholopis</name>
    <dbReference type="NCBI Taxonomy" id="1811193"/>
    <lineage>
        <taxon>Bacteria</taxon>
        <taxon>Bacillati</taxon>
        <taxon>Bacillota</taxon>
        <taxon>Bacilli</taxon>
        <taxon>Lactobacillales</taxon>
        <taxon>Streptococcaceae</taxon>
        <taxon>Streptococcus</taxon>
    </lineage>
</organism>
<evidence type="ECO:0000313" key="2">
    <source>
        <dbReference type="EMBL" id="AND80094.1"/>
    </source>
</evidence>
<dbReference type="OrthoDB" id="9096700at2"/>
<reference evidence="2 3" key="1">
    <citation type="journal article" date="2016" name="Int. J. Syst. Evol. Microbiol.">
        <title>Streptococcuspantholopis sp. nov., isolated from faeces of the Tibetan antelope (Pantholops hodgsonii).</title>
        <authorList>
            <person name="Bai X."/>
            <person name="Xiong Y."/>
            <person name="Lu S."/>
            <person name="Jin D."/>
            <person name="Lai X."/>
            <person name="Yang J."/>
            <person name="Niu L."/>
            <person name="Hu S."/>
            <person name="Meng X."/>
            <person name="Pu J."/>
            <person name="Ye C."/>
            <person name="Xu J."/>
        </authorList>
    </citation>
    <scope>NUCLEOTIDE SEQUENCE [LARGE SCALE GENOMIC DNA]</scope>
    <source>
        <strain evidence="2 3">TA 26</strain>
    </source>
</reference>
<dbReference type="RefSeq" id="WP_067064373.1">
    <property type="nucleotide sequence ID" value="NZ_CP014699.1"/>
</dbReference>
<feature type="transmembrane region" description="Helical" evidence="1">
    <location>
        <begin position="6"/>
        <end position="23"/>
    </location>
</feature>
<dbReference type="KEGG" id="spat:A0O21_08820"/>
<sequence length="163" mass="18480">MNPIITLGLLITTAYIIQIFLGLRQIKHFNQVYTAMRRQGRVAIGRRAGKIRSGTIVLFAIDKTGKVLDAKRMQGVTIAAHFKPMPAYIGQDIHYFDRYNPLVRQENKLLQTAIEDAREIFLRTEAGNYEETPQPAPLSNLADQVKLLPAQLKLHLKNKKRSG</sequence>
<keyword evidence="3" id="KW-1185">Reference proteome</keyword>
<reference evidence="3" key="2">
    <citation type="submission" date="2016-03" db="EMBL/GenBank/DDBJ databases">
        <title>Streptococcus antelopensis sp. nov., isolated from the feces of the Tibetan antelope (Pantholops hodgsonii) in Hoh Xil National Nature Reserve, Qinghai, China.</title>
        <authorList>
            <person name="Bai X."/>
        </authorList>
    </citation>
    <scope>NUCLEOTIDE SEQUENCE [LARGE SCALE GENOMIC DNA]</scope>
    <source>
        <strain evidence="3">TA 26</strain>
    </source>
</reference>
<evidence type="ECO:0000256" key="1">
    <source>
        <dbReference type="SAM" id="Phobius"/>
    </source>
</evidence>
<evidence type="ECO:0000313" key="3">
    <source>
        <dbReference type="Proteomes" id="UP000077317"/>
    </source>
</evidence>
<proteinExistence type="predicted"/>
<accession>A0A172Q9F3</accession>
<keyword evidence="1" id="KW-0472">Membrane</keyword>
<name>A0A172Q9F3_9STRE</name>
<keyword evidence="1" id="KW-0812">Transmembrane</keyword>
<dbReference type="InterPro" id="IPR009693">
    <property type="entry name" value="Glucitol_operon_activator"/>
</dbReference>
<dbReference type="AlphaFoldDB" id="A0A172Q9F3"/>